<evidence type="ECO:0000256" key="5">
    <source>
        <dbReference type="ARBA" id="ARBA00022692"/>
    </source>
</evidence>
<evidence type="ECO:0000259" key="9">
    <source>
        <dbReference type="PROSITE" id="PS50928"/>
    </source>
</evidence>
<evidence type="ECO:0000256" key="8">
    <source>
        <dbReference type="RuleBase" id="RU363032"/>
    </source>
</evidence>
<accession>A0ABU5E1R5</accession>
<evidence type="ECO:0000256" key="3">
    <source>
        <dbReference type="ARBA" id="ARBA00022448"/>
    </source>
</evidence>
<feature type="domain" description="ABC transmembrane type-1" evidence="9">
    <location>
        <begin position="81"/>
        <end position="290"/>
    </location>
</feature>
<keyword evidence="7 8" id="KW-0472">Membrane</keyword>
<gene>
    <name evidence="10" type="ORF">SMD31_16005</name>
</gene>
<keyword evidence="3 8" id="KW-0813">Transport</keyword>
<keyword evidence="6 8" id="KW-1133">Transmembrane helix</keyword>
<evidence type="ECO:0000256" key="6">
    <source>
        <dbReference type="ARBA" id="ARBA00022989"/>
    </source>
</evidence>
<organism evidence="10 11">
    <name type="scientific">Dongia rigui</name>
    <dbReference type="NCBI Taxonomy" id="940149"/>
    <lineage>
        <taxon>Bacteria</taxon>
        <taxon>Pseudomonadati</taxon>
        <taxon>Pseudomonadota</taxon>
        <taxon>Alphaproteobacteria</taxon>
        <taxon>Rhodospirillales</taxon>
        <taxon>Dongiaceae</taxon>
        <taxon>Dongia</taxon>
    </lineage>
</organism>
<feature type="transmembrane region" description="Helical" evidence="8">
    <location>
        <begin position="169"/>
        <end position="190"/>
    </location>
</feature>
<dbReference type="InterPro" id="IPR035906">
    <property type="entry name" value="MetI-like_sf"/>
</dbReference>
<feature type="transmembrane region" description="Helical" evidence="8">
    <location>
        <begin position="211"/>
        <end position="233"/>
    </location>
</feature>
<evidence type="ECO:0000256" key="2">
    <source>
        <dbReference type="ARBA" id="ARBA00007069"/>
    </source>
</evidence>
<name>A0ABU5E1R5_9PROT</name>
<evidence type="ECO:0000256" key="7">
    <source>
        <dbReference type="ARBA" id="ARBA00023136"/>
    </source>
</evidence>
<dbReference type="Pfam" id="PF00528">
    <property type="entry name" value="BPD_transp_1"/>
    <property type="match status" value="1"/>
</dbReference>
<comment type="similarity">
    <text evidence="2">Belongs to the binding-protein-dependent transport system permease family. CysTW subfamily.</text>
</comment>
<dbReference type="Gene3D" id="1.10.3720.10">
    <property type="entry name" value="MetI-like"/>
    <property type="match status" value="1"/>
</dbReference>
<comment type="subcellular location">
    <subcellularLocation>
        <location evidence="1 8">Cell membrane</location>
        <topology evidence="1 8">Multi-pass membrane protein</topology>
    </subcellularLocation>
</comment>
<evidence type="ECO:0000256" key="4">
    <source>
        <dbReference type="ARBA" id="ARBA00022475"/>
    </source>
</evidence>
<dbReference type="Proteomes" id="UP001271769">
    <property type="component" value="Unassembled WGS sequence"/>
</dbReference>
<dbReference type="SUPFAM" id="SSF161098">
    <property type="entry name" value="MetI-like"/>
    <property type="match status" value="1"/>
</dbReference>
<feature type="transmembrane region" description="Helical" evidence="8">
    <location>
        <begin position="271"/>
        <end position="292"/>
    </location>
</feature>
<dbReference type="RefSeq" id="WP_320501918.1">
    <property type="nucleotide sequence ID" value="NZ_JAXCLX010000003.1"/>
</dbReference>
<evidence type="ECO:0000256" key="1">
    <source>
        <dbReference type="ARBA" id="ARBA00004651"/>
    </source>
</evidence>
<comment type="caution">
    <text evidence="10">The sequence shown here is derived from an EMBL/GenBank/DDBJ whole genome shotgun (WGS) entry which is preliminary data.</text>
</comment>
<feature type="transmembrane region" description="Helical" evidence="8">
    <location>
        <begin position="115"/>
        <end position="135"/>
    </location>
</feature>
<evidence type="ECO:0000313" key="10">
    <source>
        <dbReference type="EMBL" id="MDY0873444.1"/>
    </source>
</evidence>
<reference evidence="10 11" key="1">
    <citation type="journal article" date="2013" name="Antonie Van Leeuwenhoek">
        <title>Dongia rigui sp. nov., isolated from freshwater of a large wetland in Korea.</title>
        <authorList>
            <person name="Baik K.S."/>
            <person name="Hwang Y.M."/>
            <person name="Choi J.S."/>
            <person name="Kwon J."/>
            <person name="Seong C.N."/>
        </authorList>
    </citation>
    <scope>NUCLEOTIDE SEQUENCE [LARGE SCALE GENOMIC DNA]</scope>
    <source>
        <strain evidence="10 11">04SU4-P</strain>
    </source>
</reference>
<dbReference type="EMBL" id="JAXCLX010000003">
    <property type="protein sequence ID" value="MDY0873444.1"/>
    <property type="molecule type" value="Genomic_DNA"/>
</dbReference>
<protein>
    <submittedName>
        <fullName evidence="10">ABC transporter permease</fullName>
    </submittedName>
</protein>
<feature type="transmembrane region" description="Helical" evidence="8">
    <location>
        <begin position="85"/>
        <end position="108"/>
    </location>
</feature>
<keyword evidence="11" id="KW-1185">Reference proteome</keyword>
<keyword evidence="5 8" id="KW-0812">Transmembrane</keyword>
<dbReference type="CDD" id="cd06261">
    <property type="entry name" value="TM_PBP2"/>
    <property type="match status" value="1"/>
</dbReference>
<evidence type="ECO:0000313" key="11">
    <source>
        <dbReference type="Proteomes" id="UP001271769"/>
    </source>
</evidence>
<proteinExistence type="inferred from homology"/>
<dbReference type="InterPro" id="IPR000515">
    <property type="entry name" value="MetI-like"/>
</dbReference>
<sequence length="302" mass="33433">MTVQSSSLTSEHKSIRPEWLDGLWLILPTLLIVVGLMVVPLAGIVIVSFWTQTGFDINANWNLDNYRILFTPEGALYRILIVKSLWMSLIATTAVVLLAYPMAYFMAFRIEKSKLIWIILLTVPFWTSYLLRIFAWKVILGFNGVINSGLKSVGLIEKPLEFLLYNPTAVTITLAHAWAAYAVLPIYVSLEKIDRSYLEAAQDLGDSKWKRFWRITFPLSLPGTISATLLVFIPTVGDYITPTLVGGTSGIMIGNSIVTQFGKANNAPLGAALSCLMMLAITLAVCAFLGLIGRKRLKATNI</sequence>
<feature type="transmembrane region" description="Helical" evidence="8">
    <location>
        <begin position="23"/>
        <end position="50"/>
    </location>
</feature>
<keyword evidence="4" id="KW-1003">Cell membrane</keyword>
<dbReference type="PANTHER" id="PTHR42929:SF1">
    <property type="entry name" value="INNER MEMBRANE ABC TRANSPORTER PERMEASE PROTEIN YDCU-RELATED"/>
    <property type="match status" value="1"/>
</dbReference>
<dbReference type="PROSITE" id="PS50928">
    <property type="entry name" value="ABC_TM1"/>
    <property type="match status" value="1"/>
</dbReference>
<dbReference type="PANTHER" id="PTHR42929">
    <property type="entry name" value="INNER MEMBRANE ABC TRANSPORTER PERMEASE PROTEIN YDCU-RELATED-RELATED"/>
    <property type="match status" value="1"/>
</dbReference>